<name>A0ABT9P2H5_9ACTN</name>
<keyword evidence="1" id="KW-0812">Transmembrane</keyword>
<dbReference type="EMBL" id="JAUSQZ010000001">
    <property type="protein sequence ID" value="MDP9826881.1"/>
    <property type="molecule type" value="Genomic_DNA"/>
</dbReference>
<feature type="transmembrane region" description="Helical" evidence="1">
    <location>
        <begin position="18"/>
        <end position="39"/>
    </location>
</feature>
<sequence length="89" mass="9498">MAESTKTATAGAFDIRSIIGGLIGIYGVILVVMGVWFTDSSELDRADGVNLNTRVGIGLLVFAAIMIAWVVLRPLRVPVDDEAPDEHAE</sequence>
<keyword evidence="1" id="KW-0472">Membrane</keyword>
<organism evidence="2 3">
    <name type="scientific">Kineosporia succinea</name>
    <dbReference type="NCBI Taxonomy" id="84632"/>
    <lineage>
        <taxon>Bacteria</taxon>
        <taxon>Bacillati</taxon>
        <taxon>Actinomycetota</taxon>
        <taxon>Actinomycetes</taxon>
        <taxon>Kineosporiales</taxon>
        <taxon>Kineosporiaceae</taxon>
        <taxon>Kineosporia</taxon>
    </lineage>
</organism>
<reference evidence="2 3" key="1">
    <citation type="submission" date="2023-07" db="EMBL/GenBank/DDBJ databases">
        <title>Sequencing the genomes of 1000 actinobacteria strains.</title>
        <authorList>
            <person name="Klenk H.-P."/>
        </authorList>
    </citation>
    <scope>NUCLEOTIDE SEQUENCE [LARGE SCALE GENOMIC DNA]</scope>
    <source>
        <strain evidence="2 3">DSM 44388</strain>
    </source>
</reference>
<gene>
    <name evidence="2" type="ORF">J2S57_002630</name>
</gene>
<keyword evidence="1" id="KW-1133">Transmembrane helix</keyword>
<evidence type="ECO:0000313" key="2">
    <source>
        <dbReference type="EMBL" id="MDP9826881.1"/>
    </source>
</evidence>
<protein>
    <submittedName>
        <fullName evidence="2">NADH:ubiquinone oxidoreductase subunit 4 (Subunit M)</fullName>
    </submittedName>
</protein>
<evidence type="ECO:0000313" key="3">
    <source>
        <dbReference type="Proteomes" id="UP001235712"/>
    </source>
</evidence>
<dbReference type="Proteomes" id="UP001235712">
    <property type="component" value="Unassembled WGS sequence"/>
</dbReference>
<feature type="transmembrane region" description="Helical" evidence="1">
    <location>
        <begin position="51"/>
        <end position="72"/>
    </location>
</feature>
<evidence type="ECO:0000256" key="1">
    <source>
        <dbReference type="SAM" id="Phobius"/>
    </source>
</evidence>
<accession>A0ABT9P2H5</accession>
<comment type="caution">
    <text evidence="2">The sequence shown here is derived from an EMBL/GenBank/DDBJ whole genome shotgun (WGS) entry which is preliminary data.</text>
</comment>
<proteinExistence type="predicted"/>
<dbReference type="RefSeq" id="WP_307242183.1">
    <property type="nucleotide sequence ID" value="NZ_JAUSQZ010000001.1"/>
</dbReference>
<keyword evidence="3" id="KW-1185">Reference proteome</keyword>